<proteinExistence type="predicted"/>
<keyword evidence="2" id="KW-1185">Reference proteome</keyword>
<dbReference type="EMBL" id="OZ020108">
    <property type="protein sequence ID" value="CAK9260550.1"/>
    <property type="molecule type" value="Genomic_DNA"/>
</dbReference>
<name>A0ABP0W5G7_9BRYO</name>
<gene>
    <name evidence="1" type="ORF">CSSPJE1EN1_LOCUS6028</name>
</gene>
<accession>A0ABP0W5G7</accession>
<dbReference type="Proteomes" id="UP001497444">
    <property type="component" value="Chromosome 13"/>
</dbReference>
<organism evidence="1 2">
    <name type="scientific">Sphagnum jensenii</name>
    <dbReference type="NCBI Taxonomy" id="128206"/>
    <lineage>
        <taxon>Eukaryota</taxon>
        <taxon>Viridiplantae</taxon>
        <taxon>Streptophyta</taxon>
        <taxon>Embryophyta</taxon>
        <taxon>Bryophyta</taxon>
        <taxon>Sphagnophytina</taxon>
        <taxon>Sphagnopsida</taxon>
        <taxon>Sphagnales</taxon>
        <taxon>Sphagnaceae</taxon>
        <taxon>Sphagnum</taxon>
    </lineage>
</organism>
<protein>
    <submittedName>
        <fullName evidence="1">Uncharacterized protein</fullName>
    </submittedName>
</protein>
<sequence>MDGEVFKYKLDLQLLFAIQLTGNNAEGANVTFCISTESCFLSSELHWSLEGSASDWKLKEKLRSGTKMQWLELCSSEKQGPLMSAIVVDKSVDILCGMQIATMEAPVFEMN</sequence>
<reference evidence="1" key="1">
    <citation type="submission" date="2024-02" db="EMBL/GenBank/DDBJ databases">
        <authorList>
            <consortium name="ELIXIR-Norway"/>
            <consortium name="Elixir Norway"/>
        </authorList>
    </citation>
    <scope>NUCLEOTIDE SEQUENCE</scope>
</reference>
<evidence type="ECO:0000313" key="1">
    <source>
        <dbReference type="EMBL" id="CAK9260550.1"/>
    </source>
</evidence>
<evidence type="ECO:0000313" key="2">
    <source>
        <dbReference type="Proteomes" id="UP001497444"/>
    </source>
</evidence>